<dbReference type="Proteomes" id="UP000732527">
    <property type="component" value="Unassembled WGS sequence"/>
</dbReference>
<feature type="region of interest" description="Disordered" evidence="1">
    <location>
        <begin position="72"/>
        <end position="92"/>
    </location>
</feature>
<feature type="compositionally biased region" description="Basic and acidic residues" evidence="1">
    <location>
        <begin position="79"/>
        <end position="92"/>
    </location>
</feature>
<organism evidence="2 3">
    <name type="scientific">Lactobacillus johnsonii</name>
    <dbReference type="NCBI Taxonomy" id="33959"/>
    <lineage>
        <taxon>Bacteria</taxon>
        <taxon>Bacillati</taxon>
        <taxon>Bacillota</taxon>
        <taxon>Bacilli</taxon>
        <taxon>Lactobacillales</taxon>
        <taxon>Lactobacillaceae</taxon>
        <taxon>Lactobacillus</taxon>
    </lineage>
</organism>
<evidence type="ECO:0000313" key="3">
    <source>
        <dbReference type="Proteomes" id="UP000732527"/>
    </source>
</evidence>
<evidence type="ECO:0000313" key="2">
    <source>
        <dbReference type="EMBL" id="HJE49761.1"/>
    </source>
</evidence>
<reference evidence="2" key="2">
    <citation type="submission" date="2021-09" db="EMBL/GenBank/DDBJ databases">
        <authorList>
            <person name="Gilroy R."/>
        </authorList>
    </citation>
    <scope>NUCLEOTIDE SEQUENCE</scope>
    <source>
        <strain evidence="2">CHK192-2623</strain>
    </source>
</reference>
<reference evidence="2" key="1">
    <citation type="journal article" date="2021" name="PeerJ">
        <title>Extensive microbial diversity within the chicken gut microbiome revealed by metagenomics and culture.</title>
        <authorList>
            <person name="Gilroy R."/>
            <person name="Ravi A."/>
            <person name="Getino M."/>
            <person name="Pursley I."/>
            <person name="Horton D.L."/>
            <person name="Alikhan N.F."/>
            <person name="Baker D."/>
            <person name="Gharbi K."/>
            <person name="Hall N."/>
            <person name="Watson M."/>
            <person name="Adriaenssens E.M."/>
            <person name="Foster-Nyarko E."/>
            <person name="Jarju S."/>
            <person name="Secka A."/>
            <person name="Antonio M."/>
            <person name="Oren A."/>
            <person name="Chaudhuri R.R."/>
            <person name="La Ragione R."/>
            <person name="Hildebrand F."/>
            <person name="Pallen M.J."/>
        </authorList>
    </citation>
    <scope>NUCLEOTIDE SEQUENCE</scope>
    <source>
        <strain evidence="2">CHK192-2623</strain>
    </source>
</reference>
<dbReference type="AlphaFoldDB" id="A0A921JP88"/>
<evidence type="ECO:0000256" key="1">
    <source>
        <dbReference type="SAM" id="MobiDB-lite"/>
    </source>
</evidence>
<sequence length="92" mass="10465">MTNQEKTLQQANKVGELTFLIERITDLTQATTWILAPLEDEDKDINVASTLASTSLDYLAEAQKLANQLVDDAEANASQKDDRPKEERWWKE</sequence>
<accession>A0A921JP88</accession>
<comment type="caution">
    <text evidence="2">The sequence shown here is derived from an EMBL/GenBank/DDBJ whole genome shotgun (WGS) entry which is preliminary data.</text>
</comment>
<name>A0A921JP88_LACJH</name>
<protein>
    <submittedName>
        <fullName evidence="2">Uncharacterized protein</fullName>
    </submittedName>
</protein>
<dbReference type="EMBL" id="DYYQ01000039">
    <property type="protein sequence ID" value="HJE49761.1"/>
    <property type="molecule type" value="Genomic_DNA"/>
</dbReference>
<proteinExistence type="predicted"/>
<gene>
    <name evidence="2" type="ORF">K8V69_06235</name>
</gene>